<dbReference type="EC" id="2.7.1.49" evidence="2"/>
<dbReference type="GO" id="GO:0009228">
    <property type="term" value="P:thiamine biosynthetic process"/>
    <property type="evidence" value="ECO:0007669"/>
    <property type="project" value="InterPro"/>
</dbReference>
<keyword evidence="4" id="KW-0547">Nucleotide-binding</keyword>
<evidence type="ECO:0000313" key="9">
    <source>
        <dbReference type="Proteomes" id="UP000241010"/>
    </source>
</evidence>
<keyword evidence="6" id="KW-0067">ATP-binding</keyword>
<evidence type="ECO:0000256" key="5">
    <source>
        <dbReference type="ARBA" id="ARBA00022777"/>
    </source>
</evidence>
<dbReference type="PANTHER" id="PTHR20858:SF17">
    <property type="entry name" value="HYDROXYMETHYLPYRIMIDINE_PHOSPHOMETHYLPYRIMIDINE KINASE THI20-RELATED"/>
    <property type="match status" value="1"/>
</dbReference>
<dbReference type="InterPro" id="IPR029056">
    <property type="entry name" value="Ribokinase-like"/>
</dbReference>
<accession>A0A2T4JR71</accession>
<keyword evidence="3" id="KW-0808">Transferase</keyword>
<dbReference type="GO" id="GO:0009229">
    <property type="term" value="P:thiamine diphosphate biosynthetic process"/>
    <property type="evidence" value="ECO:0007669"/>
    <property type="project" value="UniProtKB-UniPathway"/>
</dbReference>
<dbReference type="CDD" id="cd01169">
    <property type="entry name" value="HMPP_kinase"/>
    <property type="match status" value="1"/>
</dbReference>
<evidence type="ECO:0000313" key="8">
    <source>
        <dbReference type="EMBL" id="PTE20405.1"/>
    </source>
</evidence>
<name>A0A2T4JR71_9RHOB</name>
<dbReference type="GO" id="GO:0005524">
    <property type="term" value="F:ATP binding"/>
    <property type="evidence" value="ECO:0007669"/>
    <property type="project" value="UniProtKB-KW"/>
</dbReference>
<dbReference type="OrthoDB" id="9810880at2"/>
<dbReference type="FunFam" id="3.40.1190.20:FF:000003">
    <property type="entry name" value="Phosphomethylpyrimidine kinase ThiD"/>
    <property type="match status" value="1"/>
</dbReference>
<evidence type="ECO:0000256" key="1">
    <source>
        <dbReference type="ARBA" id="ARBA00004948"/>
    </source>
</evidence>
<dbReference type="SUPFAM" id="SSF53613">
    <property type="entry name" value="Ribokinase-like"/>
    <property type="match status" value="1"/>
</dbReference>
<comment type="caution">
    <text evidence="8">The sequence shown here is derived from an EMBL/GenBank/DDBJ whole genome shotgun (WGS) entry which is preliminary data.</text>
</comment>
<dbReference type="RefSeq" id="WP_107665177.1">
    <property type="nucleotide sequence ID" value="NZ_PZKG01000108.1"/>
</dbReference>
<keyword evidence="9" id="KW-1185">Reference proteome</keyword>
<dbReference type="UniPathway" id="UPA00060">
    <property type="reaction ID" value="UER00138"/>
</dbReference>
<keyword evidence="5 8" id="KW-0418">Kinase</keyword>
<dbReference type="InterPro" id="IPR013749">
    <property type="entry name" value="PM/HMP-P_kinase-1"/>
</dbReference>
<gene>
    <name evidence="8" type="primary">thiD</name>
    <name evidence="8" type="ORF">C5F48_17645</name>
</gene>
<dbReference type="AlphaFoldDB" id="A0A2T4JR71"/>
<dbReference type="Gene3D" id="3.40.1190.20">
    <property type="match status" value="1"/>
</dbReference>
<dbReference type="Pfam" id="PF08543">
    <property type="entry name" value="Phos_pyr_kin"/>
    <property type="match status" value="1"/>
</dbReference>
<evidence type="ECO:0000256" key="3">
    <source>
        <dbReference type="ARBA" id="ARBA00022679"/>
    </source>
</evidence>
<protein>
    <recommendedName>
        <fullName evidence="2">hydroxymethylpyrimidine kinase</fullName>
        <ecNumber evidence="2">2.7.1.49</ecNumber>
    </recommendedName>
</protein>
<dbReference type="GO" id="GO:0005829">
    <property type="term" value="C:cytosol"/>
    <property type="evidence" value="ECO:0007669"/>
    <property type="project" value="TreeGrafter"/>
</dbReference>
<feature type="domain" description="Pyridoxamine kinase/Phosphomethylpyrimidine kinase" evidence="7">
    <location>
        <begin position="18"/>
        <end position="264"/>
    </location>
</feature>
<comment type="pathway">
    <text evidence="1">Cofactor biosynthesis; thiamine diphosphate biosynthesis.</text>
</comment>
<evidence type="ECO:0000256" key="6">
    <source>
        <dbReference type="ARBA" id="ARBA00022840"/>
    </source>
</evidence>
<dbReference type="NCBIfam" id="TIGR00097">
    <property type="entry name" value="HMP-P_kinase"/>
    <property type="match status" value="1"/>
</dbReference>
<evidence type="ECO:0000259" key="7">
    <source>
        <dbReference type="Pfam" id="PF08543"/>
    </source>
</evidence>
<evidence type="ECO:0000256" key="4">
    <source>
        <dbReference type="ARBA" id="ARBA00022741"/>
    </source>
</evidence>
<dbReference type="InterPro" id="IPR004399">
    <property type="entry name" value="HMP/HMP-P_kinase_dom"/>
</dbReference>
<dbReference type="EMBL" id="PZKG01000108">
    <property type="protein sequence ID" value="PTE20405.1"/>
    <property type="molecule type" value="Genomic_DNA"/>
</dbReference>
<sequence>MPEQTRRAFVALTIAGSDSGAGAGIQADLKTFSALGVYGASALTAITAQNTLGVQAVAGLDPALVAAQIASVLEDIPPDAVKIGMLASPEIIEAVAGALAGYAGPLVLDPVMVAKSGDVLLQAEAIAALRALLLPRATLLTPNLPEAAQLLGQPEAATPEEIIAQGHALRGLGAHAVLMKGGHAPGPVCTDRLAIADGVLSFSAPRLATRNTHGTGCTLSSAIAAGLARGLALPEAITRAHGWLHAAIAAADRLGIGAGHGPVHHFHEVWQ</sequence>
<evidence type="ECO:0000256" key="2">
    <source>
        <dbReference type="ARBA" id="ARBA00012135"/>
    </source>
</evidence>
<dbReference type="PANTHER" id="PTHR20858">
    <property type="entry name" value="PHOSPHOMETHYLPYRIMIDINE KINASE"/>
    <property type="match status" value="1"/>
</dbReference>
<proteinExistence type="predicted"/>
<dbReference type="GO" id="GO:0008972">
    <property type="term" value="F:phosphomethylpyrimidine kinase activity"/>
    <property type="evidence" value="ECO:0007669"/>
    <property type="project" value="InterPro"/>
</dbReference>
<dbReference type="Proteomes" id="UP000241010">
    <property type="component" value="Unassembled WGS sequence"/>
</dbReference>
<reference evidence="8 9" key="1">
    <citation type="submission" date="2018-03" db="EMBL/GenBank/DDBJ databases">
        <title>Cereibacter changlensis.</title>
        <authorList>
            <person name="Meyer T.E."/>
            <person name="Miller S."/>
            <person name="Lodha T."/>
            <person name="Gandham S."/>
            <person name="Chintalapati S."/>
            <person name="Chintalapati V.R."/>
        </authorList>
    </citation>
    <scope>NUCLEOTIDE SEQUENCE [LARGE SCALE GENOMIC DNA]</scope>
    <source>
        <strain evidence="8 9">JA139</strain>
    </source>
</reference>
<organism evidence="8 9">
    <name type="scientific">Cereibacter changlensis JA139</name>
    <dbReference type="NCBI Taxonomy" id="1188249"/>
    <lineage>
        <taxon>Bacteria</taxon>
        <taxon>Pseudomonadati</taxon>
        <taxon>Pseudomonadota</taxon>
        <taxon>Alphaproteobacteria</taxon>
        <taxon>Rhodobacterales</taxon>
        <taxon>Paracoccaceae</taxon>
        <taxon>Cereibacter</taxon>
    </lineage>
</organism>
<dbReference type="GO" id="GO:0008902">
    <property type="term" value="F:hydroxymethylpyrimidine kinase activity"/>
    <property type="evidence" value="ECO:0007669"/>
    <property type="project" value="UniProtKB-EC"/>
</dbReference>